<feature type="domain" description="Glycosyltransferase 2-like" evidence="3">
    <location>
        <begin position="10"/>
        <end position="154"/>
    </location>
</feature>
<protein>
    <submittedName>
        <fullName evidence="4">Glycosyltransferase family 2 protein</fullName>
    </submittedName>
</protein>
<dbReference type="Gene3D" id="3.90.550.10">
    <property type="entry name" value="Spore Coat Polysaccharide Biosynthesis Protein SpsA, Chain A"/>
    <property type="match status" value="1"/>
</dbReference>
<keyword evidence="2 4" id="KW-0808">Transferase</keyword>
<comment type="caution">
    <text evidence="4">The sequence shown here is derived from an EMBL/GenBank/DDBJ whole genome shotgun (WGS) entry which is preliminary data.</text>
</comment>
<dbReference type="CDD" id="cd00761">
    <property type="entry name" value="Glyco_tranf_GTA_type"/>
    <property type="match status" value="1"/>
</dbReference>
<keyword evidence="1" id="KW-0328">Glycosyltransferase</keyword>
<accession>A0A7W3UJS8</accession>
<dbReference type="PANTHER" id="PTHR22916:SF51">
    <property type="entry name" value="GLYCOSYLTRANSFERASE EPSH-RELATED"/>
    <property type="match status" value="1"/>
</dbReference>
<keyword evidence="5" id="KW-1185">Reference proteome</keyword>
<dbReference type="RefSeq" id="WP_182595412.1">
    <property type="nucleotide sequence ID" value="NZ_JACIVA010000037.1"/>
</dbReference>
<evidence type="ECO:0000313" key="5">
    <source>
        <dbReference type="Proteomes" id="UP000517106"/>
    </source>
</evidence>
<organism evidence="4 5">
    <name type="scientific">Limosilactobacillus rudii</name>
    <dbReference type="NCBI Taxonomy" id="2759755"/>
    <lineage>
        <taxon>Bacteria</taxon>
        <taxon>Bacillati</taxon>
        <taxon>Bacillota</taxon>
        <taxon>Bacilli</taxon>
        <taxon>Lactobacillales</taxon>
        <taxon>Lactobacillaceae</taxon>
        <taxon>Limosilactobacillus</taxon>
    </lineage>
</organism>
<dbReference type="PANTHER" id="PTHR22916">
    <property type="entry name" value="GLYCOSYLTRANSFERASE"/>
    <property type="match status" value="1"/>
</dbReference>
<sequence>MNNKSNLKLTIIIPTYNSELTIERCIKSLLVQEEPAQLIFVDDGSVDRTVDIIKKHCNNNVTLITTSHVGPSKARNIGLKNVITRWVTFVDSDDYVDPDYTKALLRVLHKGVSLSMCEQHGKNSVSKVYKTNEEFIEDLVTDKINSSVWGKVFDMQIIRNQKIHFKNDIFLGEDTLFCITYALSCHGTFLLTGLSKYFYTDSRNSLSSLFSIKNDDVVRSFNVIKAYEQILSLVSKVKFNNIIKLVKLKLIVLTLNCYRKALLNDYRGKEKSICQKILMDNLTFIIMNGSIRLKLKVLLALFLPWLICYFDNIRYKAIKLG</sequence>
<evidence type="ECO:0000256" key="1">
    <source>
        <dbReference type="ARBA" id="ARBA00022676"/>
    </source>
</evidence>
<dbReference type="EMBL" id="JACIVA010000037">
    <property type="protein sequence ID" value="MBB1096801.1"/>
    <property type="molecule type" value="Genomic_DNA"/>
</dbReference>
<reference evidence="4 5" key="1">
    <citation type="submission" date="2020-07" db="EMBL/GenBank/DDBJ databases">
        <title>Description of Limosilactobacillus balticus sp. nov., Limosilactobacillus agrestis sp. nov., Limosilactobacillus albertensis sp. nov., Limosilactobacillus rudii sp. nov., Limosilactobacillus fastidiosus sp. nov., five novel Limosilactobacillus species isolated from the vertebrate gastrointestinal tract, and proposal of 6 subspecies of Limosilactobacillus reuteri adapted to the gastrointestinal tract of specific vertebrate hosts.</title>
        <authorList>
            <person name="Li F."/>
            <person name="Cheng C."/>
            <person name="Zheng J."/>
            <person name="Quevedo R.M."/>
            <person name="Li J."/>
            <person name="Roos S."/>
            <person name="Gaenzle M.G."/>
            <person name="Walter J."/>
        </authorList>
    </citation>
    <scope>NUCLEOTIDE SEQUENCE [LARGE SCALE GENOMIC DNA]</scope>
    <source>
        <strain evidence="4 5">STM2_1</strain>
    </source>
</reference>
<dbReference type="Proteomes" id="UP000517106">
    <property type="component" value="Unassembled WGS sequence"/>
</dbReference>
<dbReference type="AlphaFoldDB" id="A0A7W3UJS8"/>
<dbReference type="Pfam" id="PF00535">
    <property type="entry name" value="Glycos_transf_2"/>
    <property type="match status" value="1"/>
</dbReference>
<dbReference type="InterPro" id="IPR001173">
    <property type="entry name" value="Glyco_trans_2-like"/>
</dbReference>
<dbReference type="SUPFAM" id="SSF53448">
    <property type="entry name" value="Nucleotide-diphospho-sugar transferases"/>
    <property type="match status" value="1"/>
</dbReference>
<evidence type="ECO:0000313" key="4">
    <source>
        <dbReference type="EMBL" id="MBB1096801.1"/>
    </source>
</evidence>
<name>A0A7W3UJS8_9LACO</name>
<dbReference type="InterPro" id="IPR029044">
    <property type="entry name" value="Nucleotide-diphossugar_trans"/>
</dbReference>
<dbReference type="GO" id="GO:0016757">
    <property type="term" value="F:glycosyltransferase activity"/>
    <property type="evidence" value="ECO:0007669"/>
    <property type="project" value="UniProtKB-KW"/>
</dbReference>
<evidence type="ECO:0000256" key="2">
    <source>
        <dbReference type="ARBA" id="ARBA00022679"/>
    </source>
</evidence>
<proteinExistence type="predicted"/>
<gene>
    <name evidence="4" type="ORF">H5S09_02400</name>
</gene>
<evidence type="ECO:0000259" key="3">
    <source>
        <dbReference type="Pfam" id="PF00535"/>
    </source>
</evidence>